<evidence type="ECO:0000259" key="1">
    <source>
        <dbReference type="Pfam" id="PF00669"/>
    </source>
</evidence>
<keyword evidence="2" id="KW-0282">Flagellum</keyword>
<keyword evidence="2" id="KW-0966">Cell projection</keyword>
<feature type="domain" description="Flagellin N-terminal" evidence="1">
    <location>
        <begin position="8"/>
        <end position="141"/>
    </location>
</feature>
<dbReference type="InterPro" id="IPR001029">
    <property type="entry name" value="Flagellin_N"/>
</dbReference>
<comment type="caution">
    <text evidence="2">The sequence shown here is derived from an EMBL/GenBank/DDBJ whole genome shotgun (WGS) entry which is preliminary data.</text>
</comment>
<dbReference type="NCBIfam" id="TIGR02550">
    <property type="entry name" value="flagell_flgL"/>
    <property type="match status" value="1"/>
</dbReference>
<dbReference type="Proteomes" id="UP000273159">
    <property type="component" value="Unassembled WGS sequence"/>
</dbReference>
<name>A0A3B0F9K7_PSEPS</name>
<proteinExistence type="predicted"/>
<sequence length="295" mass="31137">MITRSTNQTLTLAAQRNLQSNMTRMAALQEKVSTQQKISRPSDDPSGTAASLKVRAEQAAVQQYGRNIANGNGWLTTLDSAMGTATGILNRIRDLTLQGANDSVPPAARQAIAVELEGLRADLLSQANTQYLGRSVFAGTSDAAGAYTSGQPPVFNGVAGAVVERRIAPGTTVRVDADGAAVFGTGTGSVFSLVDSIVADLRGGTNIGKHIAAIDARHEAFIGQYADIGTRHAQLLRAEEMNMDLAGLLEAQRSGVEDVDAGQAILEMNLQEVNYRTALAVTAKVLQPTLMDFLR</sequence>
<dbReference type="GO" id="GO:0009424">
    <property type="term" value="C:bacterial-type flagellum hook"/>
    <property type="evidence" value="ECO:0007669"/>
    <property type="project" value="InterPro"/>
</dbReference>
<dbReference type="InterPro" id="IPR013384">
    <property type="entry name" value="Flagell_FlgL"/>
</dbReference>
<organism evidence="2 3">
    <name type="scientific">Pseudarthrobacter phenanthrenivorans</name>
    <name type="common">Arthrobacter phenanthrenivorans</name>
    <dbReference type="NCBI Taxonomy" id="361575"/>
    <lineage>
        <taxon>Bacteria</taxon>
        <taxon>Bacillati</taxon>
        <taxon>Actinomycetota</taxon>
        <taxon>Actinomycetes</taxon>
        <taxon>Micrococcales</taxon>
        <taxon>Micrococcaceae</taxon>
        <taxon>Pseudarthrobacter</taxon>
    </lineage>
</organism>
<protein>
    <submittedName>
        <fullName evidence="2">Flagellar hook-associated protein 3</fullName>
    </submittedName>
</protein>
<dbReference type="GO" id="GO:0071973">
    <property type="term" value="P:bacterial-type flagellum-dependent cell motility"/>
    <property type="evidence" value="ECO:0007669"/>
    <property type="project" value="InterPro"/>
</dbReference>
<gene>
    <name evidence="2" type="primary">flgL</name>
    <name evidence="2" type="ORF">D7Z96_15850</name>
</gene>
<dbReference type="Gene3D" id="1.20.1330.10">
    <property type="entry name" value="f41 fragment of flagellin, N-terminal domain"/>
    <property type="match status" value="1"/>
</dbReference>
<dbReference type="PANTHER" id="PTHR42792:SF1">
    <property type="entry name" value="FLAGELLAR HOOK-ASSOCIATED PROTEIN 3"/>
    <property type="match status" value="1"/>
</dbReference>
<keyword evidence="2" id="KW-0969">Cilium</keyword>
<accession>A0A3B0F9K7</accession>
<dbReference type="Pfam" id="PF00669">
    <property type="entry name" value="Flagellin_N"/>
    <property type="match status" value="1"/>
</dbReference>
<dbReference type="PANTHER" id="PTHR42792">
    <property type="entry name" value="FLAGELLIN"/>
    <property type="match status" value="1"/>
</dbReference>
<reference evidence="3" key="2">
    <citation type="submission" date="2018-10" db="EMBL/GenBank/DDBJ databases">
        <authorList>
            <person name="Wang Y."/>
            <person name="Wang J."/>
            <person name="Yang X."/>
            <person name="Wang Z."/>
            <person name="Huang Y."/>
        </authorList>
    </citation>
    <scope>NUCLEOTIDE SEQUENCE [LARGE SCALE GENOMIC DNA]</scope>
    <source>
        <strain evidence="3">J015</strain>
    </source>
</reference>
<evidence type="ECO:0000313" key="2">
    <source>
        <dbReference type="EMBL" id="RKO21634.1"/>
    </source>
</evidence>
<dbReference type="EMBL" id="RBNH01000016">
    <property type="protein sequence ID" value="RKO21634.1"/>
    <property type="molecule type" value="Genomic_DNA"/>
</dbReference>
<reference evidence="2 3" key="1">
    <citation type="submission" date="2018-10" db="EMBL/GenBank/DDBJ databases">
        <title>Genome-guide identification and characterization of bacteria that degrade polycyclic aromatic hydrocarbons and resist hexavalent chromium simultaneously.</title>
        <authorList>
            <person name="Feng H."/>
        </authorList>
    </citation>
    <scope>NUCLEOTIDE SEQUENCE [LARGE SCALE GENOMIC DNA]</scope>
    <source>
        <strain evidence="2 3">J015</strain>
    </source>
</reference>
<dbReference type="InterPro" id="IPR001492">
    <property type="entry name" value="Flagellin"/>
</dbReference>
<dbReference type="GO" id="GO:0005198">
    <property type="term" value="F:structural molecule activity"/>
    <property type="evidence" value="ECO:0007669"/>
    <property type="project" value="InterPro"/>
</dbReference>
<dbReference type="AlphaFoldDB" id="A0A3B0F9K7"/>
<evidence type="ECO:0000313" key="3">
    <source>
        <dbReference type="Proteomes" id="UP000273159"/>
    </source>
</evidence>
<dbReference type="SUPFAM" id="SSF64518">
    <property type="entry name" value="Phase 1 flagellin"/>
    <property type="match status" value="1"/>
</dbReference>